<dbReference type="SUPFAM" id="SSF55781">
    <property type="entry name" value="GAF domain-like"/>
    <property type="match status" value="1"/>
</dbReference>
<proteinExistence type="predicted"/>
<evidence type="ECO:0000256" key="2">
    <source>
        <dbReference type="ARBA" id="ARBA00023125"/>
    </source>
</evidence>
<comment type="caution">
    <text evidence="7">The sequence shown here is derived from an EMBL/GenBank/DDBJ whole genome shotgun (WGS) entry which is preliminary data.</text>
</comment>
<dbReference type="GO" id="GO:0003677">
    <property type="term" value="F:DNA binding"/>
    <property type="evidence" value="ECO:0007669"/>
    <property type="project" value="UniProtKB-KW"/>
</dbReference>
<dbReference type="OrthoDB" id="6811967at2"/>
<dbReference type="InterPro" id="IPR036390">
    <property type="entry name" value="WH_DNA-bd_sf"/>
</dbReference>
<organism evidence="7 8">
    <name type="scientific">Zhengella mangrovi</name>
    <dbReference type="NCBI Taxonomy" id="1982044"/>
    <lineage>
        <taxon>Bacteria</taxon>
        <taxon>Pseudomonadati</taxon>
        <taxon>Pseudomonadota</taxon>
        <taxon>Alphaproteobacteria</taxon>
        <taxon>Hyphomicrobiales</taxon>
        <taxon>Notoacmeibacteraceae</taxon>
        <taxon>Zhengella</taxon>
    </lineage>
</organism>
<dbReference type="InterPro" id="IPR050707">
    <property type="entry name" value="HTH_MetabolicPath_Reg"/>
</dbReference>
<reference evidence="7 8" key="1">
    <citation type="submission" date="2017-10" db="EMBL/GenBank/DDBJ databases">
        <title>Sedimentibacterium mangrovi gen. nov., sp. nov., a novel member of family Phyllobacteriacea isolated from mangrove sediment.</title>
        <authorList>
            <person name="Liao H."/>
            <person name="Tian Y."/>
        </authorList>
    </citation>
    <scope>NUCLEOTIDE SEQUENCE [LARGE SCALE GENOMIC DNA]</scope>
    <source>
        <strain evidence="7 8">X9-2-2</strain>
    </source>
</reference>
<dbReference type="EMBL" id="PDVP01000016">
    <property type="protein sequence ID" value="PHP65299.1"/>
    <property type="molecule type" value="Genomic_DNA"/>
</dbReference>
<gene>
    <name evidence="7" type="ORF">CSC94_19415</name>
</gene>
<dbReference type="Proteomes" id="UP000221168">
    <property type="component" value="Unassembled WGS sequence"/>
</dbReference>
<dbReference type="InterPro" id="IPR005471">
    <property type="entry name" value="Tscrpt_reg_IclR_N"/>
</dbReference>
<dbReference type="PANTHER" id="PTHR30136:SF35">
    <property type="entry name" value="HTH-TYPE TRANSCRIPTIONAL REGULATOR RV1719"/>
    <property type="match status" value="1"/>
</dbReference>
<keyword evidence="3" id="KW-0804">Transcription</keyword>
<dbReference type="Gene3D" id="1.10.10.10">
    <property type="entry name" value="Winged helix-like DNA-binding domain superfamily/Winged helix DNA-binding domain"/>
    <property type="match status" value="1"/>
</dbReference>
<accession>A0A2G1QII8</accession>
<evidence type="ECO:0000313" key="8">
    <source>
        <dbReference type="Proteomes" id="UP000221168"/>
    </source>
</evidence>
<feature type="domain" description="HTH iclR-type" evidence="5">
    <location>
        <begin position="33"/>
        <end position="94"/>
    </location>
</feature>
<dbReference type="Pfam" id="PF01614">
    <property type="entry name" value="IclR_C"/>
    <property type="match status" value="1"/>
</dbReference>
<feature type="domain" description="IclR-ED" evidence="6">
    <location>
        <begin position="95"/>
        <end position="278"/>
    </location>
</feature>
<evidence type="ECO:0000259" key="5">
    <source>
        <dbReference type="PROSITE" id="PS51077"/>
    </source>
</evidence>
<evidence type="ECO:0000259" key="6">
    <source>
        <dbReference type="PROSITE" id="PS51078"/>
    </source>
</evidence>
<dbReference type="AlphaFoldDB" id="A0A2G1QII8"/>
<dbReference type="PROSITE" id="PS51078">
    <property type="entry name" value="ICLR_ED"/>
    <property type="match status" value="1"/>
</dbReference>
<dbReference type="SMART" id="SM00346">
    <property type="entry name" value="HTH_ICLR"/>
    <property type="match status" value="1"/>
</dbReference>
<protein>
    <submittedName>
        <fullName evidence="7">IclR family transcriptional regulator</fullName>
    </submittedName>
</protein>
<keyword evidence="8" id="KW-1185">Reference proteome</keyword>
<keyword evidence="1" id="KW-0805">Transcription regulation</keyword>
<dbReference type="GO" id="GO:0003700">
    <property type="term" value="F:DNA-binding transcription factor activity"/>
    <property type="evidence" value="ECO:0007669"/>
    <property type="project" value="TreeGrafter"/>
</dbReference>
<feature type="compositionally biased region" description="Basic residues" evidence="4">
    <location>
        <begin position="1"/>
        <end position="17"/>
    </location>
</feature>
<evidence type="ECO:0000256" key="4">
    <source>
        <dbReference type="SAM" id="MobiDB-lite"/>
    </source>
</evidence>
<dbReference type="PROSITE" id="PS51077">
    <property type="entry name" value="HTH_ICLR"/>
    <property type="match status" value="1"/>
</dbReference>
<name>A0A2G1QII8_9HYPH</name>
<feature type="region of interest" description="Disordered" evidence="4">
    <location>
        <begin position="1"/>
        <end position="31"/>
    </location>
</feature>
<dbReference type="InterPro" id="IPR036388">
    <property type="entry name" value="WH-like_DNA-bd_sf"/>
</dbReference>
<dbReference type="PANTHER" id="PTHR30136">
    <property type="entry name" value="HELIX-TURN-HELIX TRANSCRIPTIONAL REGULATOR, ICLR FAMILY"/>
    <property type="match status" value="1"/>
</dbReference>
<dbReference type="SUPFAM" id="SSF46785">
    <property type="entry name" value="Winged helix' DNA-binding domain"/>
    <property type="match status" value="1"/>
</dbReference>
<keyword evidence="2" id="KW-0238">DNA-binding</keyword>
<sequence length="278" mass="30521">MDSKANARHLPRRRNFGRMRAGMDQQEKNTGNVRAVTRAADILRTFRSQPKQSLAEVSAAAGLDKGTTRRLLLTMMNSGLIVQDPASQRYGLGRLLRELAASVVDDFDLRSVAVPELTAIANELHLTTFLSVYRNHTALCLERIHDMQGMEVHWWPVGGTLPLNSGGAPKLLLAYQPDQEIDRVLSEPLLPVTPHAITDAGAFRSHLLEIRERGWEYAEDDVTLGLAAIAVPVLNAEGQIICALSMAGLTPQMRGDDQPRYLGRMIEAAARVARALGS</sequence>
<dbReference type="InterPro" id="IPR029016">
    <property type="entry name" value="GAF-like_dom_sf"/>
</dbReference>
<evidence type="ECO:0000256" key="1">
    <source>
        <dbReference type="ARBA" id="ARBA00023015"/>
    </source>
</evidence>
<dbReference type="InterPro" id="IPR014757">
    <property type="entry name" value="Tscrpt_reg_IclR_C"/>
</dbReference>
<dbReference type="GO" id="GO:0045892">
    <property type="term" value="P:negative regulation of DNA-templated transcription"/>
    <property type="evidence" value="ECO:0007669"/>
    <property type="project" value="TreeGrafter"/>
</dbReference>
<evidence type="ECO:0000256" key="3">
    <source>
        <dbReference type="ARBA" id="ARBA00023163"/>
    </source>
</evidence>
<dbReference type="Pfam" id="PF09339">
    <property type="entry name" value="HTH_IclR"/>
    <property type="match status" value="1"/>
</dbReference>
<dbReference type="Gene3D" id="3.30.450.40">
    <property type="match status" value="1"/>
</dbReference>
<evidence type="ECO:0000313" key="7">
    <source>
        <dbReference type="EMBL" id="PHP65299.1"/>
    </source>
</evidence>